<organism evidence="1 2">
    <name type="scientific">Candidatus Accumulibacter aalborgensis</name>
    <dbReference type="NCBI Taxonomy" id="1860102"/>
    <lineage>
        <taxon>Bacteria</taxon>
        <taxon>Pseudomonadati</taxon>
        <taxon>Pseudomonadota</taxon>
        <taxon>Betaproteobacteria</taxon>
        <taxon>Candidatus Accumulibacter</taxon>
    </lineage>
</organism>
<dbReference type="GO" id="GO:0006355">
    <property type="term" value="P:regulation of DNA-templated transcription"/>
    <property type="evidence" value="ECO:0007669"/>
    <property type="project" value="InterPro"/>
</dbReference>
<dbReference type="InterPro" id="IPR008651">
    <property type="entry name" value="Uncharacterised_HicB"/>
</dbReference>
<dbReference type="Proteomes" id="UP000199169">
    <property type="component" value="Unassembled WGS sequence"/>
</dbReference>
<dbReference type="Pfam" id="PF05534">
    <property type="entry name" value="HicB"/>
    <property type="match status" value="1"/>
</dbReference>
<dbReference type="STRING" id="1860102.ACCAA_180028"/>
<evidence type="ECO:0008006" key="3">
    <source>
        <dbReference type="Google" id="ProtNLM"/>
    </source>
</evidence>
<dbReference type="EMBL" id="FLQX01000090">
    <property type="protein sequence ID" value="SBT04736.1"/>
    <property type="molecule type" value="Genomic_DNA"/>
</dbReference>
<name>A0A1A8XJ64_9PROT</name>
<dbReference type="InterPro" id="IPR035069">
    <property type="entry name" value="TTHA1013/TTHA0281-like"/>
</dbReference>
<protein>
    <recommendedName>
        <fullName evidence="3">HicB family protein</fullName>
    </recommendedName>
</protein>
<reference evidence="1 2" key="1">
    <citation type="submission" date="2016-06" db="EMBL/GenBank/DDBJ databases">
        <authorList>
            <person name="Kjaerup R.B."/>
            <person name="Dalgaard T.S."/>
            <person name="Juul-Madsen H.R."/>
        </authorList>
    </citation>
    <scope>NUCLEOTIDE SEQUENCE [LARGE SCALE GENOMIC DNA]</scope>
    <source>
        <strain evidence="1">3</strain>
    </source>
</reference>
<dbReference type="InterPro" id="IPR010985">
    <property type="entry name" value="Ribbon_hlx_hlx"/>
</dbReference>
<gene>
    <name evidence="1" type="ORF">ACCAA_180028</name>
</gene>
<dbReference type="SUPFAM" id="SSF47598">
    <property type="entry name" value="Ribbon-helix-helix"/>
    <property type="match status" value="1"/>
</dbReference>
<keyword evidence="2" id="KW-1185">Reference proteome</keyword>
<proteinExistence type="predicted"/>
<dbReference type="AlphaFoldDB" id="A0A1A8XJ64"/>
<sequence>MSIDPYAYNITVRRAMFEGEVCFEARVKELPDLIEYGDSPEEAYALAVDGIETTAEMLSEKGRVMPVPTSPANDFSGRVTLRVARTLHRALAEAADEEGISLNQHLVNILSYYSGFAAGHQADRVPWTNLRTTPKAAHSARSPHLRVVYSSDLKSASGWR</sequence>
<dbReference type="SUPFAM" id="SSF143100">
    <property type="entry name" value="TTHA1013/TTHA0281-like"/>
    <property type="match status" value="1"/>
</dbReference>
<accession>A0A1A8XJ64</accession>
<dbReference type="RefSeq" id="WP_186406149.1">
    <property type="nucleotide sequence ID" value="NZ_FLQX01000090.1"/>
</dbReference>
<dbReference type="Gene3D" id="3.30.160.250">
    <property type="match status" value="1"/>
</dbReference>
<evidence type="ECO:0000313" key="2">
    <source>
        <dbReference type="Proteomes" id="UP000199169"/>
    </source>
</evidence>
<evidence type="ECO:0000313" key="1">
    <source>
        <dbReference type="EMBL" id="SBT04736.1"/>
    </source>
</evidence>